<feature type="region of interest" description="Disordered" evidence="5">
    <location>
        <begin position="313"/>
        <end position="343"/>
    </location>
</feature>
<proteinExistence type="predicted"/>
<feature type="compositionally biased region" description="Pro residues" evidence="5">
    <location>
        <begin position="318"/>
        <end position="329"/>
    </location>
</feature>
<protein>
    <submittedName>
        <fullName evidence="7">Uncharacterized protein</fullName>
    </submittedName>
</protein>
<dbReference type="GO" id="GO:0071944">
    <property type="term" value="C:cell periphery"/>
    <property type="evidence" value="ECO:0007669"/>
    <property type="project" value="UniProtKB-ARBA"/>
</dbReference>
<keyword evidence="2 6" id="KW-0812">Transmembrane</keyword>
<feature type="region of interest" description="Disordered" evidence="5">
    <location>
        <begin position="140"/>
        <end position="179"/>
    </location>
</feature>
<dbReference type="PANTHER" id="PTHR15549">
    <property type="entry name" value="PAIRED IMMUNOGLOBULIN-LIKE TYPE 2 RECEPTOR"/>
    <property type="match status" value="1"/>
</dbReference>
<evidence type="ECO:0000256" key="6">
    <source>
        <dbReference type="SAM" id="Phobius"/>
    </source>
</evidence>
<evidence type="ECO:0000256" key="3">
    <source>
        <dbReference type="ARBA" id="ARBA00022989"/>
    </source>
</evidence>
<keyword evidence="8" id="KW-1185">Reference proteome</keyword>
<gene>
    <name evidence="7" type="ORF">C2857_003544</name>
</gene>
<evidence type="ECO:0000256" key="2">
    <source>
        <dbReference type="ARBA" id="ARBA00022692"/>
    </source>
</evidence>
<dbReference type="AlphaFoldDB" id="A0A7U3Q0H2"/>
<dbReference type="InterPro" id="IPR051694">
    <property type="entry name" value="Immunoregulatory_rcpt-like"/>
</dbReference>
<evidence type="ECO:0000313" key="7">
    <source>
        <dbReference type="EMBL" id="QPH11681.1"/>
    </source>
</evidence>
<evidence type="ECO:0000256" key="4">
    <source>
        <dbReference type="ARBA" id="ARBA00023136"/>
    </source>
</evidence>
<evidence type="ECO:0000313" key="8">
    <source>
        <dbReference type="Proteomes" id="UP000594364"/>
    </source>
</evidence>
<dbReference type="GO" id="GO:0016020">
    <property type="term" value="C:membrane"/>
    <property type="evidence" value="ECO:0007669"/>
    <property type="project" value="UniProtKB-SubCell"/>
</dbReference>
<dbReference type="Proteomes" id="UP000594364">
    <property type="component" value="Chromosome 5"/>
</dbReference>
<reference evidence="7 8" key="1">
    <citation type="journal article" date="2018" name="PLoS Genet.">
        <title>Repeat elements organise 3D genome structure and mediate transcription in the filamentous fungus Epichloe festucae.</title>
        <authorList>
            <person name="Winter D.J."/>
            <person name="Ganley A.R.D."/>
            <person name="Young C.A."/>
            <person name="Liachko I."/>
            <person name="Schardl C.L."/>
            <person name="Dupont P.Y."/>
            <person name="Berry D."/>
            <person name="Ram A."/>
            <person name="Scott B."/>
            <person name="Cox M.P."/>
        </authorList>
    </citation>
    <scope>NUCLEOTIDE SEQUENCE [LARGE SCALE GENOMIC DNA]</scope>
    <source>
        <strain evidence="7 8">Fl1</strain>
    </source>
</reference>
<evidence type="ECO:0000256" key="1">
    <source>
        <dbReference type="ARBA" id="ARBA00004167"/>
    </source>
</evidence>
<keyword evidence="3 6" id="KW-1133">Transmembrane helix</keyword>
<feature type="transmembrane region" description="Helical" evidence="6">
    <location>
        <begin position="189"/>
        <end position="209"/>
    </location>
</feature>
<dbReference type="OrthoDB" id="4499262at2759"/>
<evidence type="ECO:0000256" key="5">
    <source>
        <dbReference type="SAM" id="MobiDB-lite"/>
    </source>
</evidence>
<comment type="subcellular location">
    <subcellularLocation>
        <location evidence="1">Membrane</location>
        <topology evidence="1">Single-pass membrane protein</topology>
    </subcellularLocation>
</comment>
<organism evidence="7 8">
    <name type="scientific">Epichloe festucae (strain Fl1)</name>
    <dbReference type="NCBI Taxonomy" id="877507"/>
    <lineage>
        <taxon>Eukaryota</taxon>
        <taxon>Fungi</taxon>
        <taxon>Dikarya</taxon>
        <taxon>Ascomycota</taxon>
        <taxon>Pezizomycotina</taxon>
        <taxon>Sordariomycetes</taxon>
        <taxon>Hypocreomycetidae</taxon>
        <taxon>Hypocreales</taxon>
        <taxon>Clavicipitaceae</taxon>
        <taxon>Epichloe</taxon>
    </lineage>
</organism>
<keyword evidence="4 6" id="KW-0472">Membrane</keyword>
<feature type="compositionally biased region" description="Low complexity" evidence="5">
    <location>
        <begin position="142"/>
        <end position="154"/>
    </location>
</feature>
<accession>A0A7U3Q0H2</accession>
<dbReference type="PANTHER" id="PTHR15549:SF6">
    <property type="entry name" value="MID2 DOMAIN-CONTAINING PROTEIN"/>
    <property type="match status" value="1"/>
</dbReference>
<name>A0A7U3Q0H2_EPIFF</name>
<dbReference type="EMBL" id="CP031389">
    <property type="protein sequence ID" value="QPH11681.1"/>
    <property type="molecule type" value="Genomic_DNA"/>
</dbReference>
<sequence>MSRTAAAPRPTGYLGYDCGEAHHNCLDVLRPDSCCDNQSYCYINGRGEARCCPIGSNCVADSPCSSRAYYCAVTVTVTTSLPLGSTATTAMQQGCCGRKCPQTSHFLCPPDLGGKCCPFGSRCQAGGNCLQIKEAETETETKTAASTSSKPASTCSAPGAESESCAGTEGLGGGGGHPESEKLSVGAKAGIGVAAVAVSLILGALWFRLQRRRRQRNRKCDIHGRVELTGSAVPARAQNKRMLAAEADHGMPQSPRHHNTVPVEMASLSVQATSSVILQERNYYPPFVSMPPECPASPDGVCELAGYDILSAEQLPSPLTPPAAPPPFPATSNDFSNGHKEKL</sequence>